<evidence type="ECO:0000313" key="10">
    <source>
        <dbReference type="EMBL" id="HIQ62906.1"/>
    </source>
</evidence>
<dbReference type="EMBL" id="DVFI01000075">
    <property type="protein sequence ID" value="HIQ62906.1"/>
    <property type="molecule type" value="Genomic_DNA"/>
</dbReference>
<comment type="domain">
    <text evidence="8">The N-terminal region contains the highly conserved SGGXDS motif, predicted to be a P-loop motif involved in ATP binding.</text>
</comment>
<dbReference type="HAMAP" id="MF_01161">
    <property type="entry name" value="tRNA_Ile_lys_synt"/>
    <property type="match status" value="1"/>
</dbReference>
<dbReference type="PANTHER" id="PTHR43033:SF1">
    <property type="entry name" value="TRNA(ILE)-LYSIDINE SYNTHASE-RELATED"/>
    <property type="match status" value="1"/>
</dbReference>
<comment type="function">
    <text evidence="8">Ligates lysine onto the cytidine present at position 34 of the AUA codon-specific tRNA(Ile) that contains the anticodon CAU, in an ATP-dependent manner. Cytidine is converted to lysidine, thus changing the amino acid specificity of the tRNA from methionine to isoleucine.</text>
</comment>
<evidence type="ECO:0000256" key="6">
    <source>
        <dbReference type="ARBA" id="ARBA00022840"/>
    </source>
</evidence>
<reference evidence="10" key="2">
    <citation type="journal article" date="2021" name="PeerJ">
        <title>Extensive microbial diversity within the chicken gut microbiome revealed by metagenomics and culture.</title>
        <authorList>
            <person name="Gilroy R."/>
            <person name="Ravi A."/>
            <person name="Getino M."/>
            <person name="Pursley I."/>
            <person name="Horton D.L."/>
            <person name="Alikhan N.F."/>
            <person name="Baker D."/>
            <person name="Gharbi K."/>
            <person name="Hall N."/>
            <person name="Watson M."/>
            <person name="Adriaenssens E.M."/>
            <person name="Foster-Nyarko E."/>
            <person name="Jarju S."/>
            <person name="Secka A."/>
            <person name="Antonio M."/>
            <person name="Oren A."/>
            <person name="Chaudhuri R.R."/>
            <person name="La Ragione R."/>
            <person name="Hildebrand F."/>
            <person name="Pallen M.J."/>
        </authorList>
    </citation>
    <scope>NUCLEOTIDE SEQUENCE</scope>
    <source>
        <strain evidence="10">ChiHile30-977</strain>
    </source>
</reference>
<dbReference type="InterPro" id="IPR012094">
    <property type="entry name" value="tRNA_Ile_lys_synt"/>
</dbReference>
<evidence type="ECO:0000256" key="4">
    <source>
        <dbReference type="ARBA" id="ARBA00022694"/>
    </source>
</evidence>
<keyword evidence="5 8" id="KW-0547">Nucleotide-binding</keyword>
<comment type="subcellular location">
    <subcellularLocation>
        <location evidence="1 8">Cytoplasm</location>
    </subcellularLocation>
</comment>
<accession>A0A9D0YVA5</accession>
<dbReference type="Proteomes" id="UP000886819">
    <property type="component" value="Unassembled WGS sequence"/>
</dbReference>
<dbReference type="CDD" id="cd01992">
    <property type="entry name" value="TilS_N"/>
    <property type="match status" value="1"/>
</dbReference>
<dbReference type="InterPro" id="IPR012795">
    <property type="entry name" value="tRNA_Ile_lys_synt_N"/>
</dbReference>
<name>A0A9D0YVA5_9FIRM</name>
<evidence type="ECO:0000256" key="5">
    <source>
        <dbReference type="ARBA" id="ARBA00022741"/>
    </source>
</evidence>
<dbReference type="GO" id="GO:0006400">
    <property type="term" value="P:tRNA modification"/>
    <property type="evidence" value="ECO:0007669"/>
    <property type="project" value="UniProtKB-UniRule"/>
</dbReference>
<evidence type="ECO:0000313" key="11">
    <source>
        <dbReference type="Proteomes" id="UP000886819"/>
    </source>
</evidence>
<dbReference type="PANTHER" id="PTHR43033">
    <property type="entry name" value="TRNA(ILE)-LYSIDINE SYNTHASE-RELATED"/>
    <property type="match status" value="1"/>
</dbReference>
<reference evidence="10" key="1">
    <citation type="submission" date="2020-10" db="EMBL/GenBank/DDBJ databases">
        <authorList>
            <person name="Gilroy R."/>
        </authorList>
    </citation>
    <scope>NUCLEOTIDE SEQUENCE</scope>
    <source>
        <strain evidence="10">ChiHile30-977</strain>
    </source>
</reference>
<keyword evidence="4 8" id="KW-0819">tRNA processing</keyword>
<dbReference type="Gene3D" id="3.40.50.620">
    <property type="entry name" value="HUPs"/>
    <property type="match status" value="1"/>
</dbReference>
<keyword evidence="2 8" id="KW-0963">Cytoplasm</keyword>
<dbReference type="InterPro" id="IPR014729">
    <property type="entry name" value="Rossmann-like_a/b/a_fold"/>
</dbReference>
<evidence type="ECO:0000259" key="9">
    <source>
        <dbReference type="SMART" id="SM00977"/>
    </source>
</evidence>
<dbReference type="AlphaFoldDB" id="A0A9D0YVA5"/>
<dbReference type="GO" id="GO:0032267">
    <property type="term" value="F:tRNA(Ile)-lysidine synthase activity"/>
    <property type="evidence" value="ECO:0007669"/>
    <property type="project" value="UniProtKB-EC"/>
</dbReference>
<dbReference type="GO" id="GO:0005737">
    <property type="term" value="C:cytoplasm"/>
    <property type="evidence" value="ECO:0007669"/>
    <property type="project" value="UniProtKB-SubCell"/>
</dbReference>
<proteinExistence type="inferred from homology"/>
<organism evidence="10 11">
    <name type="scientific">Candidatus Avichristensenella intestinipullorum</name>
    <dbReference type="NCBI Taxonomy" id="2840693"/>
    <lineage>
        <taxon>Bacteria</taxon>
        <taxon>Bacillati</taxon>
        <taxon>Bacillota</taxon>
        <taxon>Clostridia</taxon>
        <taxon>Candidatus Avichristensenella</taxon>
    </lineage>
</organism>
<sequence>MKMGDSALEALTARALSQHNLVRPGERVLAAVSGGADSVALLLVLDALKASMGFSLVCAHYDHGIRGEASREDARFVRGLCRSLGVECIEGRGDVPSLARAWRASLEDAARRARYAFLEEAAARCGADKIALAHQREDQAETLLLHLAHGCGPEGLAAMRPLSGNRIRPLLGVSRAALEAYVSARGFSWRQDATNADLHHARNFLRHEVFPLLRRLNPRVEEAMANAAALCAQAVDEQALAAERALAGRVRRMPYGAFWRLPDGDVTAAQARAFARWAGVPPLNRPQSEALAAARSANLPGGWRSLRTPARLHLLCGAGAAYTYRPEDFTAEPCAPDTPCDGVRVQVLDADRLSGAVFRARRDGDRFAPLGMEGEQKLKRTLQDAKVDLPFRDLLPVLARDGRVLWIVGLKASREAAVTADTRRAVQIRFRGALPWDMEETEHENQK</sequence>
<dbReference type="NCBIfam" id="TIGR02432">
    <property type="entry name" value="lysidine_TilS_N"/>
    <property type="match status" value="1"/>
</dbReference>
<keyword evidence="3 8" id="KW-0436">Ligase</keyword>
<dbReference type="InterPro" id="IPR011063">
    <property type="entry name" value="TilS/TtcA_N"/>
</dbReference>
<dbReference type="NCBIfam" id="TIGR02433">
    <property type="entry name" value="lysidine_TilS_C"/>
    <property type="match status" value="1"/>
</dbReference>
<comment type="similarity">
    <text evidence="8">Belongs to the tRNA(Ile)-lysidine synthase family.</text>
</comment>
<evidence type="ECO:0000256" key="8">
    <source>
        <dbReference type="HAMAP-Rule" id="MF_01161"/>
    </source>
</evidence>
<feature type="binding site" evidence="8">
    <location>
        <begin position="33"/>
        <end position="38"/>
    </location>
    <ligand>
        <name>ATP</name>
        <dbReference type="ChEBI" id="CHEBI:30616"/>
    </ligand>
</feature>
<dbReference type="SMART" id="SM00977">
    <property type="entry name" value="TilS_C"/>
    <property type="match status" value="1"/>
</dbReference>
<protein>
    <recommendedName>
        <fullName evidence="8">tRNA(Ile)-lysidine synthase</fullName>
        <ecNumber evidence="8">6.3.4.19</ecNumber>
    </recommendedName>
    <alternativeName>
        <fullName evidence="8">tRNA(Ile)-2-lysyl-cytidine synthase</fullName>
    </alternativeName>
    <alternativeName>
        <fullName evidence="8">tRNA(Ile)-lysidine synthetase</fullName>
    </alternativeName>
</protein>
<comment type="catalytic activity">
    <reaction evidence="7 8">
        <text>cytidine(34) in tRNA(Ile2) + L-lysine + ATP = lysidine(34) in tRNA(Ile2) + AMP + diphosphate + H(+)</text>
        <dbReference type="Rhea" id="RHEA:43744"/>
        <dbReference type="Rhea" id="RHEA-COMP:10625"/>
        <dbReference type="Rhea" id="RHEA-COMP:10670"/>
        <dbReference type="ChEBI" id="CHEBI:15378"/>
        <dbReference type="ChEBI" id="CHEBI:30616"/>
        <dbReference type="ChEBI" id="CHEBI:32551"/>
        <dbReference type="ChEBI" id="CHEBI:33019"/>
        <dbReference type="ChEBI" id="CHEBI:82748"/>
        <dbReference type="ChEBI" id="CHEBI:83665"/>
        <dbReference type="ChEBI" id="CHEBI:456215"/>
        <dbReference type="EC" id="6.3.4.19"/>
    </reaction>
</comment>
<dbReference type="Pfam" id="PF11734">
    <property type="entry name" value="TilS_C"/>
    <property type="match status" value="1"/>
</dbReference>
<evidence type="ECO:0000256" key="7">
    <source>
        <dbReference type="ARBA" id="ARBA00048539"/>
    </source>
</evidence>
<comment type="caution">
    <text evidence="10">The sequence shown here is derived from an EMBL/GenBank/DDBJ whole genome shotgun (WGS) entry which is preliminary data.</text>
</comment>
<dbReference type="SUPFAM" id="SSF52402">
    <property type="entry name" value="Adenine nucleotide alpha hydrolases-like"/>
    <property type="match status" value="1"/>
</dbReference>
<keyword evidence="6 8" id="KW-0067">ATP-binding</keyword>
<dbReference type="SUPFAM" id="SSF56037">
    <property type="entry name" value="PheT/TilS domain"/>
    <property type="match status" value="1"/>
</dbReference>
<evidence type="ECO:0000256" key="1">
    <source>
        <dbReference type="ARBA" id="ARBA00004496"/>
    </source>
</evidence>
<feature type="domain" description="Lysidine-tRNA(Ile) synthetase C-terminal" evidence="9">
    <location>
        <begin position="356"/>
        <end position="428"/>
    </location>
</feature>
<dbReference type="EC" id="6.3.4.19" evidence="8"/>
<dbReference type="InterPro" id="IPR012796">
    <property type="entry name" value="Lysidine-tRNA-synth_C"/>
</dbReference>
<gene>
    <name evidence="8 10" type="primary">tilS</name>
    <name evidence="10" type="ORF">IAA66_04875</name>
</gene>
<dbReference type="GO" id="GO:0005524">
    <property type="term" value="F:ATP binding"/>
    <property type="evidence" value="ECO:0007669"/>
    <property type="project" value="UniProtKB-UniRule"/>
</dbReference>
<evidence type="ECO:0000256" key="2">
    <source>
        <dbReference type="ARBA" id="ARBA00022490"/>
    </source>
</evidence>
<evidence type="ECO:0000256" key="3">
    <source>
        <dbReference type="ARBA" id="ARBA00022598"/>
    </source>
</evidence>
<dbReference type="Pfam" id="PF01171">
    <property type="entry name" value="ATP_bind_3"/>
    <property type="match status" value="1"/>
</dbReference>